<dbReference type="STRING" id="1031564.CINS_0209"/>
<protein>
    <submittedName>
        <fullName evidence="1">N6-L-threonylcarbamoyladenine synthase, TsaB subunit</fullName>
        <ecNumber evidence="1">2.3.1.234</ecNumber>
    </submittedName>
</protein>
<dbReference type="Gene3D" id="3.30.420.40">
    <property type="match status" value="1"/>
</dbReference>
<organism evidence="1 2">
    <name type="scientific">Campylobacter insulaenigrae NCTC 12927</name>
    <dbReference type="NCBI Taxonomy" id="1031564"/>
    <lineage>
        <taxon>Bacteria</taxon>
        <taxon>Pseudomonadati</taxon>
        <taxon>Campylobacterota</taxon>
        <taxon>Epsilonproteobacteria</taxon>
        <taxon>Campylobacterales</taxon>
        <taxon>Campylobacteraceae</taxon>
        <taxon>Campylobacter</taxon>
    </lineage>
</organism>
<gene>
    <name evidence="1" type="primary">tsaB</name>
    <name evidence="1" type="ORF">CINS_0209</name>
</gene>
<sequence length="145" mass="16429">MLLNAISKPLMLGVYEKGVLIEMIDSHLKISEILPQILQDLLRKYEFEKLIYANGPGSYMGIKISYISLQTLAIVKNIPLLAINAFELNGNQPIPANKHFCFVKDKDEKIILQKTQSGDFFMPKTLQNLNFSNDNTPLYVLEAVN</sequence>
<dbReference type="Proteomes" id="UP000031163">
    <property type="component" value="Chromosome"/>
</dbReference>
<reference evidence="1 2" key="1">
    <citation type="journal article" date="2014" name="Genome Biol. Evol.">
        <title>Comparative Genomics of the Campylobacter lari Group.</title>
        <authorList>
            <person name="Miller W.G."/>
            <person name="Yee E."/>
            <person name="Chapman M.H."/>
            <person name="Smith T.P."/>
            <person name="Bono J.L."/>
            <person name="Huynh S."/>
            <person name="Parker C.T."/>
            <person name="Vandamme P."/>
            <person name="Luong K."/>
            <person name="Korlach J."/>
        </authorList>
    </citation>
    <scope>NUCLEOTIDE SEQUENCE [LARGE SCALE GENOMIC DNA]</scope>
    <source>
        <strain evidence="1 2">NCTC 12927</strain>
    </source>
</reference>
<dbReference type="SUPFAM" id="SSF53067">
    <property type="entry name" value="Actin-like ATPase domain"/>
    <property type="match status" value="1"/>
</dbReference>
<dbReference type="EMBL" id="CP007770">
    <property type="protein sequence ID" value="AJC87213.1"/>
    <property type="molecule type" value="Genomic_DNA"/>
</dbReference>
<dbReference type="KEGG" id="cis:CINS_0209"/>
<evidence type="ECO:0000313" key="2">
    <source>
        <dbReference type="Proteomes" id="UP000031163"/>
    </source>
</evidence>
<accession>A0A0A8GZ57</accession>
<dbReference type="AlphaFoldDB" id="A0A0A8GZ57"/>
<evidence type="ECO:0000313" key="1">
    <source>
        <dbReference type="EMBL" id="AJC87213.1"/>
    </source>
</evidence>
<name>A0A0A8GZ57_9BACT</name>
<keyword evidence="1" id="KW-0808">Transferase</keyword>
<dbReference type="HOGENOM" id="CLU_137302_0_0_7"/>
<dbReference type="InterPro" id="IPR043129">
    <property type="entry name" value="ATPase_NBD"/>
</dbReference>
<dbReference type="GO" id="GO:0061711">
    <property type="term" value="F:tRNA N(6)-L-threonylcarbamoyladenine synthase activity"/>
    <property type="evidence" value="ECO:0007669"/>
    <property type="project" value="UniProtKB-EC"/>
</dbReference>
<dbReference type="EC" id="2.3.1.234" evidence="1"/>
<keyword evidence="1" id="KW-0012">Acyltransferase</keyword>
<proteinExistence type="predicted"/>